<evidence type="ECO:0000313" key="2">
    <source>
        <dbReference type="Proteomes" id="UP000637061"/>
    </source>
</evidence>
<dbReference type="AlphaFoldDB" id="A0A8I1EBH1"/>
<organism evidence="1 2">
    <name type="scientific">Pseudomonas putida</name>
    <name type="common">Arthrobacter siderocapsulatus</name>
    <dbReference type="NCBI Taxonomy" id="303"/>
    <lineage>
        <taxon>Bacteria</taxon>
        <taxon>Pseudomonadati</taxon>
        <taxon>Pseudomonadota</taxon>
        <taxon>Gammaproteobacteria</taxon>
        <taxon>Pseudomonadales</taxon>
        <taxon>Pseudomonadaceae</taxon>
        <taxon>Pseudomonas</taxon>
    </lineage>
</organism>
<protein>
    <submittedName>
        <fullName evidence="1">Uncharacterized protein</fullName>
    </submittedName>
</protein>
<evidence type="ECO:0000313" key="1">
    <source>
        <dbReference type="EMBL" id="MBI6882446.1"/>
    </source>
</evidence>
<comment type="caution">
    <text evidence="1">The sequence shown here is derived from an EMBL/GenBank/DDBJ whole genome shotgun (WGS) entry which is preliminary data.</text>
</comment>
<gene>
    <name evidence="1" type="ORF">JEU22_00775</name>
</gene>
<dbReference type="RefSeq" id="WP_198746063.1">
    <property type="nucleotide sequence ID" value="NZ_JAEHTE010000001.1"/>
</dbReference>
<dbReference type="EMBL" id="JAEHTE010000001">
    <property type="protein sequence ID" value="MBI6882446.1"/>
    <property type="molecule type" value="Genomic_DNA"/>
</dbReference>
<proteinExistence type="predicted"/>
<name>A0A8I1EBH1_PSEPU</name>
<dbReference type="Proteomes" id="UP000637061">
    <property type="component" value="Unassembled WGS sequence"/>
</dbReference>
<accession>A0A8I1EBH1</accession>
<sequence>MLSAILKLLNPGSAGAPKLTRREPTISSFSEESLEKSLEKEFSSQGPSKSLNPAYVQSLVSVVQR</sequence>
<reference evidence="1" key="1">
    <citation type="submission" date="2020-12" db="EMBL/GenBank/DDBJ databases">
        <title>Enhanced detection system for hospital associated transmission using whole genome sequencing surveillance.</title>
        <authorList>
            <person name="Harrison L.H."/>
            <person name="Van Tyne D."/>
            <person name="Marsh J.W."/>
            <person name="Griffith M.P."/>
            <person name="Snyder D.J."/>
            <person name="Cooper V.S."/>
            <person name="Mustapha M."/>
        </authorList>
    </citation>
    <scope>NUCLEOTIDE SEQUENCE</scope>
    <source>
        <strain evidence="1">PSB00042</strain>
    </source>
</reference>